<proteinExistence type="inferred from homology"/>
<dbReference type="GO" id="GO:0005789">
    <property type="term" value="C:endoplasmic reticulum membrane"/>
    <property type="evidence" value="ECO:0007669"/>
    <property type="project" value="UniProtKB-SubCell"/>
</dbReference>
<keyword evidence="14" id="KW-1185">Reference proteome</keyword>
<keyword evidence="6 10" id="KW-0274">FAD</keyword>
<evidence type="ECO:0000256" key="4">
    <source>
        <dbReference type="ARBA" id="ARBA00012312"/>
    </source>
</evidence>
<dbReference type="PRINTS" id="PR00420">
    <property type="entry name" value="RNGMNOXGNASE"/>
</dbReference>
<keyword evidence="10" id="KW-1133">Transmembrane helix</keyword>
<evidence type="ECO:0000256" key="6">
    <source>
        <dbReference type="ARBA" id="ARBA00022827"/>
    </source>
</evidence>
<dbReference type="EC" id="1.14.14.17" evidence="4 10"/>
<comment type="cofactor">
    <cofactor evidence="1 10">
        <name>FAD</name>
        <dbReference type="ChEBI" id="CHEBI:57692"/>
    </cofactor>
</comment>
<comment type="catalytic activity">
    <reaction evidence="10">
        <text>squalene + reduced [NADPH--hemoprotein reductase] + O2 = (S)-2,3-epoxysqualene + oxidized [NADPH--hemoprotein reductase] + H2O + H(+)</text>
        <dbReference type="Rhea" id="RHEA:25282"/>
        <dbReference type="Rhea" id="RHEA-COMP:11964"/>
        <dbReference type="Rhea" id="RHEA-COMP:11965"/>
        <dbReference type="ChEBI" id="CHEBI:15377"/>
        <dbReference type="ChEBI" id="CHEBI:15378"/>
        <dbReference type="ChEBI" id="CHEBI:15379"/>
        <dbReference type="ChEBI" id="CHEBI:15440"/>
        <dbReference type="ChEBI" id="CHEBI:15441"/>
        <dbReference type="ChEBI" id="CHEBI:57618"/>
        <dbReference type="ChEBI" id="CHEBI:58210"/>
        <dbReference type="EC" id="1.14.14.17"/>
    </reaction>
</comment>
<dbReference type="Gene3D" id="3.50.50.60">
    <property type="entry name" value="FAD/NAD(P)-binding domain"/>
    <property type="match status" value="1"/>
</dbReference>
<dbReference type="PANTHER" id="PTHR10835">
    <property type="entry name" value="SQUALENE MONOOXYGENASE"/>
    <property type="match status" value="1"/>
</dbReference>
<dbReference type="Proteomes" id="UP001217582">
    <property type="component" value="Chromosome 2"/>
</dbReference>
<keyword evidence="10" id="KW-0812">Transmembrane</keyword>
<keyword evidence="10" id="KW-0256">Endoplasmic reticulum</keyword>
<organism evidence="13 14">
    <name type="scientific">Malassezia arunalokei</name>
    <dbReference type="NCBI Taxonomy" id="1514897"/>
    <lineage>
        <taxon>Eukaryota</taxon>
        <taxon>Fungi</taxon>
        <taxon>Dikarya</taxon>
        <taxon>Basidiomycota</taxon>
        <taxon>Ustilaginomycotina</taxon>
        <taxon>Malasseziomycetes</taxon>
        <taxon>Malasseziales</taxon>
        <taxon>Malasseziaceae</taxon>
        <taxon>Malassezia</taxon>
    </lineage>
</organism>
<reference evidence="13 14" key="1">
    <citation type="submission" date="2023-03" db="EMBL/GenBank/DDBJ databases">
        <title>Mating type loci evolution in Malassezia.</title>
        <authorList>
            <person name="Coelho M.A."/>
        </authorList>
    </citation>
    <scope>NUCLEOTIDE SEQUENCE [LARGE SCALE GENOMIC DNA]</scope>
    <source>
        <strain evidence="13 14">CBS 13387</strain>
    </source>
</reference>
<dbReference type="EMBL" id="CP119917">
    <property type="protein sequence ID" value="WFD15028.1"/>
    <property type="molecule type" value="Genomic_DNA"/>
</dbReference>
<dbReference type="GO" id="GO:0015986">
    <property type="term" value="P:proton motive force-driven ATP synthesis"/>
    <property type="evidence" value="ECO:0007669"/>
    <property type="project" value="InterPro"/>
</dbReference>
<dbReference type="InterPro" id="IPR040125">
    <property type="entry name" value="Squalene_monox"/>
</dbReference>
<gene>
    <name evidence="13" type="primary">ERG1</name>
    <name evidence="13" type="ORF">MARU1_001041</name>
</gene>
<dbReference type="AlphaFoldDB" id="A0AAJ5YYZ9"/>
<evidence type="ECO:0000256" key="3">
    <source>
        <dbReference type="ARBA" id="ARBA00008802"/>
    </source>
</evidence>
<dbReference type="GO" id="GO:0015078">
    <property type="term" value="F:proton transmembrane transporter activity"/>
    <property type="evidence" value="ECO:0007669"/>
    <property type="project" value="InterPro"/>
</dbReference>
<evidence type="ECO:0000259" key="12">
    <source>
        <dbReference type="Pfam" id="PF08491"/>
    </source>
</evidence>
<dbReference type="GO" id="GO:0071949">
    <property type="term" value="F:FAD binding"/>
    <property type="evidence" value="ECO:0007669"/>
    <property type="project" value="InterPro"/>
</dbReference>
<evidence type="ECO:0000313" key="13">
    <source>
        <dbReference type="EMBL" id="WFD15028.1"/>
    </source>
</evidence>
<evidence type="ECO:0000256" key="7">
    <source>
        <dbReference type="ARBA" id="ARBA00022848"/>
    </source>
</evidence>
<dbReference type="InterPro" id="IPR013698">
    <property type="entry name" value="Squalene_epoxidase"/>
</dbReference>
<keyword evidence="8 10" id="KW-0560">Oxidoreductase</keyword>
<evidence type="ECO:0000256" key="10">
    <source>
        <dbReference type="RuleBase" id="RU367121"/>
    </source>
</evidence>
<evidence type="ECO:0000313" key="14">
    <source>
        <dbReference type="Proteomes" id="UP001217582"/>
    </source>
</evidence>
<dbReference type="InterPro" id="IPR006995">
    <property type="entry name" value="ATP_synth_F0_jsu"/>
</dbReference>
<comment type="subcellular location">
    <subcellularLocation>
        <location evidence="10">Endoplasmic reticulum membrane</location>
        <topology evidence="10">Multi-pass membrane protein</topology>
    </subcellularLocation>
    <subcellularLocation>
        <location evidence="2">Microsome membrane</location>
        <topology evidence="2">Multi-pass membrane protein</topology>
    </subcellularLocation>
</comment>
<comment type="function">
    <text evidence="10">Catalyzes the stereospecific oxidation of squalene to (S)-2,3-epoxysqualene, and is considered to be a rate-limiting enzyme in steroid biosynthesis.</text>
</comment>
<feature type="transmembrane region" description="Helical" evidence="10">
    <location>
        <begin position="390"/>
        <end position="407"/>
    </location>
</feature>
<feature type="transmembrane region" description="Helical" evidence="10">
    <location>
        <begin position="531"/>
        <end position="549"/>
    </location>
</feature>
<feature type="transmembrane region" description="Helical" evidence="10">
    <location>
        <begin position="486"/>
        <end position="511"/>
    </location>
</feature>
<keyword evidence="7" id="KW-0492">Microsome</keyword>
<evidence type="ECO:0000256" key="8">
    <source>
        <dbReference type="ARBA" id="ARBA00023002"/>
    </source>
</evidence>
<dbReference type="PANTHER" id="PTHR10835:SF0">
    <property type="entry name" value="SQUALENE MONOOXYGENASE"/>
    <property type="match status" value="1"/>
</dbReference>
<dbReference type="Pfam" id="PF08491">
    <property type="entry name" value="SE"/>
    <property type="match status" value="1"/>
</dbReference>
<dbReference type="SUPFAM" id="SSF51905">
    <property type="entry name" value="FAD/NAD(P)-binding domain"/>
    <property type="match status" value="1"/>
</dbReference>
<dbReference type="GO" id="GO:0006696">
    <property type="term" value="P:ergosterol biosynthetic process"/>
    <property type="evidence" value="ECO:0007669"/>
    <property type="project" value="TreeGrafter"/>
</dbReference>
<dbReference type="GO" id="GO:0004506">
    <property type="term" value="F:squalene monooxygenase activity"/>
    <property type="evidence" value="ECO:0007669"/>
    <property type="project" value="UniProtKB-UniRule"/>
</dbReference>
<evidence type="ECO:0000256" key="5">
    <source>
        <dbReference type="ARBA" id="ARBA00022630"/>
    </source>
</evidence>
<feature type="transmembrane region" description="Helical" evidence="10">
    <location>
        <begin position="446"/>
        <end position="465"/>
    </location>
</feature>
<evidence type="ECO:0000259" key="11">
    <source>
        <dbReference type="Pfam" id="PF01494"/>
    </source>
</evidence>
<evidence type="ECO:0000256" key="1">
    <source>
        <dbReference type="ARBA" id="ARBA00001974"/>
    </source>
</evidence>
<comment type="similarity">
    <text evidence="3 10">Belongs to the squalene monooxygenase family.</text>
</comment>
<feature type="domain" description="Squalene epoxidase" evidence="12">
    <location>
        <begin position="167"/>
        <end position="465"/>
    </location>
</feature>
<evidence type="ECO:0000256" key="9">
    <source>
        <dbReference type="ARBA" id="ARBA00023136"/>
    </source>
</evidence>
<dbReference type="InterPro" id="IPR002938">
    <property type="entry name" value="FAD-bd"/>
</dbReference>
<feature type="domain" description="FAD-binding" evidence="11">
    <location>
        <begin position="5"/>
        <end position="97"/>
    </location>
</feature>
<dbReference type="Pfam" id="PF04911">
    <property type="entry name" value="ATP-synt_J"/>
    <property type="match status" value="1"/>
</dbReference>
<accession>A0AAJ5YYZ9</accession>
<sequence length="581" mass="64051">MSEAYDVIVVGAGVVGAALSTSLGRAGRRVLVLERDMSEPDRIVGELLQPGGVRAMQLLGLADALEGIDAVQTVGYQIFLSPEENVRIQYPHIAELPSRYGRSEPLGPDMHYEGRSFHHGQFIMSLRARMLAQKNVTAIEAAVTSLVHDAHDQRVLGVRTNTASYYAPITIVADGIFSKFRKEYGGAYQPKVWSHFVGIELPPDAVLTPKHGHVILNQKAAKMTAQNQQVGPALVYQIGPDVTRLLVDVPGPVLPSASNGALQRYLSSVVVPCLPSKIGSALAQELEKGTRLRTMPNSFLPPSMQGMRQQQFGLIVVGDAMNMRHPLTGGGMTVAFWDCVYLTHILGTGAWSPLDAYDDSFPVPASARDLSNWTEVQSMLRAWHWKRKKLASVINILAMSLYSLFGVPNDHLTILRTGCFRYFERGGDCVRGPISLLAGLAPDPLLLVYHFFSVAVYSVLLMFRGDLFVPIGAASKGLAKPQRPSFLQWPVLCVRAIMVMTYACFVIFPVIYTETSSKMAFFGFRAYPTPILKPLWPFFASSAIVYYCVSKMQYAGVRSETYAKDPKNPYLKQIAKEQSHH</sequence>
<keyword evidence="5 10" id="KW-0285">Flavoprotein</keyword>
<dbReference type="InterPro" id="IPR036188">
    <property type="entry name" value="FAD/NAD-bd_sf"/>
</dbReference>
<keyword evidence="13" id="KW-0503">Monooxygenase</keyword>
<protein>
    <recommendedName>
        <fullName evidence="4 10">Squalene monooxygenase</fullName>
        <ecNumber evidence="4 10">1.14.14.17</ecNumber>
    </recommendedName>
</protein>
<keyword evidence="9 10" id="KW-0472">Membrane</keyword>
<evidence type="ECO:0000256" key="2">
    <source>
        <dbReference type="ARBA" id="ARBA00004154"/>
    </source>
</evidence>
<name>A0AAJ5YYZ9_9BASI</name>
<dbReference type="GO" id="GO:0045259">
    <property type="term" value="C:proton-transporting ATP synthase complex"/>
    <property type="evidence" value="ECO:0007669"/>
    <property type="project" value="InterPro"/>
</dbReference>
<dbReference type="Pfam" id="PF01494">
    <property type="entry name" value="FAD_binding_3"/>
    <property type="match status" value="1"/>
</dbReference>